<comment type="catalytic activity">
    <reaction evidence="31">
        <text>L-seryl-[protein] + NAD(+) = O-(ADP-D-ribosyl)-L-seryl-[protein] + nicotinamide + H(+)</text>
        <dbReference type="Rhea" id="RHEA:58232"/>
        <dbReference type="Rhea" id="RHEA-COMP:9863"/>
        <dbReference type="Rhea" id="RHEA-COMP:15091"/>
        <dbReference type="ChEBI" id="CHEBI:15378"/>
        <dbReference type="ChEBI" id="CHEBI:17154"/>
        <dbReference type="ChEBI" id="CHEBI:29999"/>
        <dbReference type="ChEBI" id="CHEBI:57540"/>
        <dbReference type="ChEBI" id="CHEBI:142556"/>
    </reaction>
    <physiologicalReaction direction="left-to-right" evidence="31">
        <dbReference type="Rhea" id="RHEA:58233"/>
    </physiologicalReaction>
</comment>
<keyword evidence="12" id="KW-0479">Metal-binding</keyword>
<accession>A0A7N6BAC4</accession>
<dbReference type="GO" id="GO:1990404">
    <property type="term" value="F:NAD+-protein mono-ADP-ribosyltransferase activity"/>
    <property type="evidence" value="ECO:0007669"/>
    <property type="project" value="TreeGrafter"/>
</dbReference>
<dbReference type="GO" id="GO:0003950">
    <property type="term" value="F:NAD+ poly-ADP-ribosyltransferase activity"/>
    <property type="evidence" value="ECO:0007669"/>
    <property type="project" value="UniProtKB-UniRule"/>
</dbReference>
<keyword evidence="11" id="KW-0548">Nucleotidyltransferase</keyword>
<dbReference type="Gene3D" id="1.20.142.10">
    <property type="entry name" value="Poly(ADP-ribose) polymerase, regulatory domain"/>
    <property type="match status" value="1"/>
</dbReference>
<evidence type="ECO:0000259" key="35">
    <source>
        <dbReference type="PROSITE" id="PS51060"/>
    </source>
</evidence>
<keyword evidence="13" id="KW-0677">Repeat</keyword>
<comment type="catalytic activity">
    <reaction evidence="29">
        <text>L-histidyl-[protein] + NAD(+) = N(tele)-(ADP-D-ribosyl)-L-histidyl-[protein] + nicotinamide + H(+)</text>
        <dbReference type="Rhea" id="RHEA:72071"/>
        <dbReference type="Rhea" id="RHEA-COMP:9745"/>
        <dbReference type="Rhea" id="RHEA-COMP:18085"/>
        <dbReference type="ChEBI" id="CHEBI:15378"/>
        <dbReference type="ChEBI" id="CHEBI:17154"/>
        <dbReference type="ChEBI" id="CHEBI:29979"/>
        <dbReference type="ChEBI" id="CHEBI:57540"/>
        <dbReference type="ChEBI" id="CHEBI:191398"/>
    </reaction>
    <physiologicalReaction direction="left-to-right" evidence="29">
        <dbReference type="Rhea" id="RHEA:72072"/>
    </physiologicalReaction>
</comment>
<dbReference type="GO" id="GO:0003677">
    <property type="term" value="F:DNA binding"/>
    <property type="evidence" value="ECO:0007669"/>
    <property type="project" value="UniProtKB-KW"/>
</dbReference>
<dbReference type="PROSITE" id="PS51977">
    <property type="entry name" value="WGR"/>
    <property type="match status" value="1"/>
</dbReference>
<sequence length="500" mass="56335">MLIDEFGLLGLENSAHVLEQNGKMYSATLGLVDIVRGTNSYYKLQLLEDDVHKRYWVFRSWGRVGTTIGGNKLDKFHDKNSALDNFLGVYKEKTGNDWGSSNFTKYPNKFYPLEIDYGQDEEAVKRLTATAGTKSKLTKPVQELIKMIFDVESMKKAMVEFEIDLQKMPLGKLSKRQIQSAYALLTEVQQAVSECVPEAQILDLSNRFYTLIPHDFGMKKPPLLNSLDYIQAKVQMLDNLLDIEVAYSLLRGGAQDNEKDPIDINYEKLKTKIEVIDKNTKEAEIINQYVKNTHAATHNTYTLEVQEMFKIVREGEYQRYRPFEELHNRQLLWHGSRATNYAGILSQGLRIAPPEAPVTGYMFGKGVYFADMVSKSANYCHTSQSDPVGLILLAEVALGLVCVRPDFHTGFFFFTGVGRTAPDPGATVTLDGVQVPLGKGVHTNIDDTSLLYNEYPLVVISLVIILIITLPNNPAFFLLFHNNSLDIEVNCECVGFIALL</sequence>
<keyword evidence="20 32" id="KW-0520">NAD</keyword>
<comment type="catalytic activity">
    <reaction evidence="25">
        <text>L-glutamyl-[protein] + NAD(+) = 5-O-(ADP-D-ribosyl)-L-glutamyl-[protein] + nicotinamide</text>
        <dbReference type="Rhea" id="RHEA:58224"/>
        <dbReference type="Rhea" id="RHEA-COMP:10208"/>
        <dbReference type="Rhea" id="RHEA-COMP:15089"/>
        <dbReference type="ChEBI" id="CHEBI:17154"/>
        <dbReference type="ChEBI" id="CHEBI:29973"/>
        <dbReference type="ChEBI" id="CHEBI:57540"/>
        <dbReference type="ChEBI" id="CHEBI:142540"/>
    </reaction>
    <physiologicalReaction direction="left-to-right" evidence="25">
        <dbReference type="Rhea" id="RHEA:58225"/>
    </physiologicalReaction>
</comment>
<evidence type="ECO:0000256" key="14">
    <source>
        <dbReference type="ARBA" id="ARBA00022763"/>
    </source>
</evidence>
<evidence type="ECO:0000256" key="3">
    <source>
        <dbReference type="ARBA" id="ARBA00004604"/>
    </source>
</evidence>
<dbReference type="PANTHER" id="PTHR10459:SF112">
    <property type="entry name" value="POLY [ADP-RIBOSE] POLYMERASE 1"/>
    <property type="match status" value="1"/>
</dbReference>
<dbReference type="Proteomes" id="UP000265040">
    <property type="component" value="Chromosome 24"/>
</dbReference>
<dbReference type="Pfam" id="PF05406">
    <property type="entry name" value="WGR"/>
    <property type="match status" value="1"/>
</dbReference>
<protein>
    <recommendedName>
        <fullName evidence="32">Poly [ADP-ribose] polymerase</fullName>
        <shortName evidence="32">PARP</shortName>
        <ecNumber evidence="32">2.4.2.-</ecNumber>
    </recommendedName>
</protein>
<keyword evidence="16" id="KW-0863">Zinc-finger</keyword>
<dbReference type="GO" id="GO:0045087">
    <property type="term" value="P:innate immune response"/>
    <property type="evidence" value="ECO:0007669"/>
    <property type="project" value="UniProtKB-KW"/>
</dbReference>
<keyword evidence="14" id="KW-0227">DNA damage</keyword>
<evidence type="ECO:0000313" key="37">
    <source>
        <dbReference type="Ensembl" id="ENSATEP00000059765.1"/>
    </source>
</evidence>
<dbReference type="Gene3D" id="3.90.228.10">
    <property type="match status" value="1"/>
</dbReference>
<evidence type="ECO:0000256" key="20">
    <source>
        <dbReference type="ARBA" id="ARBA00023027"/>
    </source>
</evidence>
<evidence type="ECO:0000256" key="7">
    <source>
        <dbReference type="ARBA" id="ARBA00022533"/>
    </source>
</evidence>
<dbReference type="GO" id="GO:0070212">
    <property type="term" value="P:protein poly-ADP-ribosylation"/>
    <property type="evidence" value="ECO:0007669"/>
    <property type="project" value="TreeGrafter"/>
</dbReference>
<name>A0A7N6BAC4_ANATE</name>
<proteinExistence type="inferred from homology"/>
<evidence type="ECO:0000256" key="12">
    <source>
        <dbReference type="ARBA" id="ARBA00022723"/>
    </source>
</evidence>
<comment type="catalytic activity">
    <reaction evidence="26">
        <text>L-aspartyl-[protein] + NAD(+) = 4-O-(ADP-D-ribosyl)-L-aspartyl-[protein] + nicotinamide</text>
        <dbReference type="Rhea" id="RHEA:54424"/>
        <dbReference type="Rhea" id="RHEA-COMP:9867"/>
        <dbReference type="Rhea" id="RHEA-COMP:13832"/>
        <dbReference type="ChEBI" id="CHEBI:17154"/>
        <dbReference type="ChEBI" id="CHEBI:29961"/>
        <dbReference type="ChEBI" id="CHEBI:57540"/>
        <dbReference type="ChEBI" id="CHEBI:138102"/>
    </reaction>
    <physiologicalReaction direction="left-to-right" evidence="26">
        <dbReference type="Rhea" id="RHEA:54425"/>
    </physiologicalReaction>
</comment>
<evidence type="ECO:0000256" key="25">
    <source>
        <dbReference type="ARBA" id="ARBA00024159"/>
    </source>
</evidence>
<dbReference type="EC" id="2.4.2.-" evidence="32"/>
<evidence type="ECO:0000256" key="1">
    <source>
        <dbReference type="ARBA" id="ARBA00004286"/>
    </source>
</evidence>
<evidence type="ECO:0000256" key="22">
    <source>
        <dbReference type="ARBA" id="ARBA00023163"/>
    </source>
</evidence>
<evidence type="ECO:0000256" key="10">
    <source>
        <dbReference type="ARBA" id="ARBA00022679"/>
    </source>
</evidence>
<comment type="subcellular location">
    <subcellularLocation>
        <location evidence="1">Chromosome</location>
    </subcellularLocation>
    <subcellularLocation>
        <location evidence="2">Cytoplasm</location>
        <location evidence="2">Cytosol</location>
    </subcellularLocation>
    <subcellularLocation>
        <location evidence="3">Nucleus</location>
        <location evidence="3">Nucleolus</location>
    </subcellularLocation>
</comment>
<comment type="catalytic activity">
    <reaction evidence="30">
        <text>L-tyrosyl-[protein] + NAD(+) = O-(ADP-D-ribosyl)-L-tyrosyl-[protein] + nicotinamide + H(+)</text>
        <dbReference type="Rhea" id="RHEA:58236"/>
        <dbReference type="Rhea" id="RHEA-COMP:10136"/>
        <dbReference type="Rhea" id="RHEA-COMP:15092"/>
        <dbReference type="ChEBI" id="CHEBI:15378"/>
        <dbReference type="ChEBI" id="CHEBI:17154"/>
        <dbReference type="ChEBI" id="CHEBI:46858"/>
        <dbReference type="ChEBI" id="CHEBI:57540"/>
        <dbReference type="ChEBI" id="CHEBI:142557"/>
    </reaction>
    <physiologicalReaction direction="left-to-right" evidence="30">
        <dbReference type="Rhea" id="RHEA:58237"/>
    </physiologicalReaction>
</comment>
<dbReference type="GeneTree" id="ENSGT00940000156058"/>
<dbReference type="SUPFAM" id="SSF56399">
    <property type="entry name" value="ADP-ribosylation"/>
    <property type="match status" value="1"/>
</dbReference>
<dbReference type="PANTHER" id="PTHR10459">
    <property type="entry name" value="DNA LIGASE"/>
    <property type="match status" value="1"/>
</dbReference>
<feature type="transmembrane region" description="Helical" evidence="33">
    <location>
        <begin position="455"/>
        <end position="480"/>
    </location>
</feature>
<dbReference type="Pfam" id="PF00644">
    <property type="entry name" value="PARP"/>
    <property type="match status" value="1"/>
</dbReference>
<dbReference type="InterPro" id="IPR012317">
    <property type="entry name" value="Poly(ADP-ribose)pol_cat_dom"/>
</dbReference>
<evidence type="ECO:0000256" key="13">
    <source>
        <dbReference type="ARBA" id="ARBA00022737"/>
    </source>
</evidence>
<dbReference type="PROSITE" id="PS51060">
    <property type="entry name" value="PARP_ALPHA_HD"/>
    <property type="match status" value="1"/>
</dbReference>
<evidence type="ECO:0000256" key="11">
    <source>
        <dbReference type="ARBA" id="ARBA00022695"/>
    </source>
</evidence>
<evidence type="ECO:0000256" key="5">
    <source>
        <dbReference type="ARBA" id="ARBA00022490"/>
    </source>
</evidence>
<keyword evidence="19" id="KW-0805">Transcription regulation</keyword>
<keyword evidence="33" id="KW-1133">Transmembrane helix</keyword>
<dbReference type="GO" id="GO:0005694">
    <property type="term" value="C:chromosome"/>
    <property type="evidence" value="ECO:0007669"/>
    <property type="project" value="UniProtKB-SubCell"/>
</dbReference>
<keyword evidence="4" id="KW-0158">Chromosome</keyword>
<feature type="domain" description="PARP catalytic" evidence="34">
    <location>
        <begin position="260"/>
        <end position="489"/>
    </location>
</feature>
<keyword evidence="5" id="KW-0963">Cytoplasm</keyword>
<evidence type="ECO:0000256" key="31">
    <source>
        <dbReference type="ARBA" id="ARBA00048575"/>
    </source>
</evidence>
<dbReference type="CDD" id="cd08001">
    <property type="entry name" value="WGR_PARP1_like"/>
    <property type="match status" value="1"/>
</dbReference>
<dbReference type="AlphaFoldDB" id="A0A7N6BAC4"/>
<reference evidence="37" key="1">
    <citation type="submission" date="2021-04" db="EMBL/GenBank/DDBJ databases">
        <authorList>
            <consortium name="Wellcome Sanger Institute Data Sharing"/>
        </authorList>
    </citation>
    <scope>NUCLEOTIDE SEQUENCE [LARGE SCALE GENOMIC DNA]</scope>
</reference>
<evidence type="ECO:0000256" key="21">
    <source>
        <dbReference type="ARBA" id="ARBA00023125"/>
    </source>
</evidence>
<evidence type="ECO:0000256" key="9">
    <source>
        <dbReference type="ARBA" id="ARBA00022676"/>
    </source>
</evidence>
<dbReference type="CDD" id="cd01437">
    <property type="entry name" value="parp_like"/>
    <property type="match status" value="1"/>
</dbReference>
<evidence type="ECO:0000256" key="26">
    <source>
        <dbReference type="ARBA" id="ARBA00024164"/>
    </source>
</evidence>
<dbReference type="FunFam" id="1.20.142.10:FF:000001">
    <property type="entry name" value="Poly [ADP-ribose] polymerase"/>
    <property type="match status" value="1"/>
</dbReference>
<evidence type="ECO:0000256" key="29">
    <source>
        <dbReference type="ARBA" id="ARBA00048241"/>
    </source>
</evidence>
<keyword evidence="9 32" id="KW-0328">Glycosyltransferase</keyword>
<reference evidence="37" key="3">
    <citation type="submission" date="2025-09" db="UniProtKB">
        <authorList>
            <consortium name="Ensembl"/>
        </authorList>
    </citation>
    <scope>IDENTIFICATION</scope>
</reference>
<evidence type="ECO:0000256" key="2">
    <source>
        <dbReference type="ARBA" id="ARBA00004514"/>
    </source>
</evidence>
<gene>
    <name evidence="37" type="primary">PARP1</name>
</gene>
<comment type="similarity">
    <text evidence="27">Belongs to the ARTD/PARP family.</text>
</comment>
<keyword evidence="24" id="KW-0539">Nucleus</keyword>
<dbReference type="GO" id="GO:0008270">
    <property type="term" value="F:zinc ion binding"/>
    <property type="evidence" value="ECO:0007669"/>
    <property type="project" value="UniProtKB-KW"/>
</dbReference>
<evidence type="ECO:0000256" key="16">
    <source>
        <dbReference type="ARBA" id="ARBA00022771"/>
    </source>
</evidence>
<keyword evidence="21" id="KW-0238">DNA-binding</keyword>
<dbReference type="SUPFAM" id="SSF142921">
    <property type="entry name" value="WGR domain-like"/>
    <property type="match status" value="1"/>
</dbReference>
<keyword evidence="6" id="KW-1017">Isopeptide bond</keyword>
<dbReference type="InterPro" id="IPR004102">
    <property type="entry name" value="Poly(ADP-ribose)pol_reg_dom"/>
</dbReference>
<keyword evidence="7" id="KW-0021">Allosteric enzyme</keyword>
<dbReference type="GO" id="GO:0005829">
    <property type="term" value="C:cytosol"/>
    <property type="evidence" value="ECO:0007669"/>
    <property type="project" value="UniProtKB-SubCell"/>
</dbReference>
<comment type="catalytic activity">
    <reaction evidence="28">
        <text>NAD(+) + (ADP-D-ribosyl)n-acceptor = nicotinamide + (ADP-D-ribosyl)n+1-acceptor + H(+).</text>
        <dbReference type="EC" id="2.4.2.30"/>
    </reaction>
</comment>
<evidence type="ECO:0000256" key="33">
    <source>
        <dbReference type="SAM" id="Phobius"/>
    </source>
</evidence>
<evidence type="ECO:0000256" key="18">
    <source>
        <dbReference type="ARBA" id="ARBA00022859"/>
    </source>
</evidence>
<feature type="domain" description="WGR" evidence="36">
    <location>
        <begin position="14"/>
        <end position="110"/>
    </location>
</feature>
<dbReference type="SUPFAM" id="SSF47587">
    <property type="entry name" value="Domain of poly(ADP-ribose) polymerase"/>
    <property type="match status" value="1"/>
</dbReference>
<evidence type="ECO:0000256" key="15">
    <source>
        <dbReference type="ARBA" id="ARBA00022765"/>
    </source>
</evidence>
<evidence type="ECO:0000256" key="23">
    <source>
        <dbReference type="ARBA" id="ARBA00023204"/>
    </source>
</evidence>
<evidence type="ECO:0000256" key="17">
    <source>
        <dbReference type="ARBA" id="ARBA00022833"/>
    </source>
</evidence>
<keyword evidence="8" id="KW-0399">Innate immunity</keyword>
<evidence type="ECO:0000313" key="38">
    <source>
        <dbReference type="Proteomes" id="UP000265040"/>
    </source>
</evidence>
<keyword evidence="17" id="KW-0862">Zinc</keyword>
<evidence type="ECO:0000256" key="8">
    <source>
        <dbReference type="ARBA" id="ARBA00022588"/>
    </source>
</evidence>
<evidence type="ECO:0000256" key="32">
    <source>
        <dbReference type="RuleBase" id="RU362114"/>
    </source>
</evidence>
<dbReference type="InterPro" id="IPR036930">
    <property type="entry name" value="WGR_dom_sf"/>
</dbReference>
<evidence type="ECO:0000259" key="34">
    <source>
        <dbReference type="PROSITE" id="PS51059"/>
    </source>
</evidence>
<keyword evidence="38" id="KW-1185">Reference proteome</keyword>
<keyword evidence="23" id="KW-0234">DNA repair</keyword>
<dbReference type="GO" id="GO:0005730">
    <property type="term" value="C:nucleolus"/>
    <property type="evidence" value="ECO:0007669"/>
    <property type="project" value="UniProtKB-SubCell"/>
</dbReference>
<reference evidence="37" key="2">
    <citation type="submission" date="2025-08" db="UniProtKB">
        <authorList>
            <consortium name="Ensembl"/>
        </authorList>
    </citation>
    <scope>IDENTIFICATION</scope>
</reference>
<keyword evidence="33" id="KW-0812">Transmembrane</keyword>
<keyword evidence="10 32" id="KW-0808">Transferase</keyword>
<evidence type="ECO:0000259" key="36">
    <source>
        <dbReference type="PROSITE" id="PS51977"/>
    </source>
</evidence>
<keyword evidence="33" id="KW-0472">Membrane</keyword>
<dbReference type="GO" id="GO:0006302">
    <property type="term" value="P:double-strand break repair"/>
    <property type="evidence" value="ECO:0007669"/>
    <property type="project" value="TreeGrafter"/>
</dbReference>
<feature type="domain" description="PARP alpha-helical" evidence="35">
    <location>
        <begin position="134"/>
        <end position="251"/>
    </location>
</feature>
<evidence type="ECO:0000256" key="28">
    <source>
        <dbReference type="ARBA" id="ARBA00033987"/>
    </source>
</evidence>
<dbReference type="FunFam" id="3.90.228.10:FF:000002">
    <property type="entry name" value="Poly [ADP-ribose] polymerase"/>
    <property type="match status" value="1"/>
</dbReference>
<dbReference type="PROSITE" id="PS51059">
    <property type="entry name" value="PARP_CATALYTIC"/>
    <property type="match status" value="1"/>
</dbReference>
<keyword evidence="22" id="KW-0804">Transcription</keyword>
<dbReference type="Ensembl" id="ENSATET00000072947.1">
    <property type="protein sequence ID" value="ENSATEP00000059765.1"/>
    <property type="gene ID" value="ENSATEG00000010457.3"/>
</dbReference>
<evidence type="ECO:0000256" key="30">
    <source>
        <dbReference type="ARBA" id="ARBA00048339"/>
    </source>
</evidence>
<dbReference type="GO" id="GO:0016779">
    <property type="term" value="F:nucleotidyltransferase activity"/>
    <property type="evidence" value="ECO:0007669"/>
    <property type="project" value="UniProtKB-KW"/>
</dbReference>
<evidence type="ECO:0000256" key="4">
    <source>
        <dbReference type="ARBA" id="ARBA00022454"/>
    </source>
</evidence>
<dbReference type="InterPro" id="IPR050800">
    <property type="entry name" value="ARTD/PARP"/>
</dbReference>
<evidence type="ECO:0000256" key="19">
    <source>
        <dbReference type="ARBA" id="ARBA00023015"/>
    </source>
</evidence>
<evidence type="ECO:0000256" key="27">
    <source>
        <dbReference type="ARBA" id="ARBA00024347"/>
    </source>
</evidence>
<dbReference type="InterPro" id="IPR008893">
    <property type="entry name" value="WGR_domain"/>
</dbReference>
<organism evidence="37 38">
    <name type="scientific">Anabas testudineus</name>
    <name type="common">Climbing perch</name>
    <name type="synonym">Anthias testudineus</name>
    <dbReference type="NCBI Taxonomy" id="64144"/>
    <lineage>
        <taxon>Eukaryota</taxon>
        <taxon>Metazoa</taxon>
        <taxon>Chordata</taxon>
        <taxon>Craniata</taxon>
        <taxon>Vertebrata</taxon>
        <taxon>Euteleostomi</taxon>
        <taxon>Actinopterygii</taxon>
        <taxon>Neopterygii</taxon>
        <taxon>Teleostei</taxon>
        <taxon>Neoteleostei</taxon>
        <taxon>Acanthomorphata</taxon>
        <taxon>Anabantaria</taxon>
        <taxon>Anabantiformes</taxon>
        <taxon>Anabantoidei</taxon>
        <taxon>Anabantidae</taxon>
        <taxon>Anabas</taxon>
    </lineage>
</organism>
<dbReference type="SMART" id="SM00773">
    <property type="entry name" value="WGR"/>
    <property type="match status" value="1"/>
</dbReference>
<dbReference type="Pfam" id="PF02877">
    <property type="entry name" value="PARP_reg"/>
    <property type="match status" value="1"/>
</dbReference>
<evidence type="ECO:0000256" key="24">
    <source>
        <dbReference type="ARBA" id="ARBA00023242"/>
    </source>
</evidence>
<keyword evidence="15" id="KW-0013">ADP-ribosylation</keyword>
<keyword evidence="18" id="KW-0391">Immunity</keyword>
<dbReference type="InterPro" id="IPR036616">
    <property type="entry name" value="Poly(ADP-ribose)pol_reg_dom_sf"/>
</dbReference>
<evidence type="ECO:0000256" key="6">
    <source>
        <dbReference type="ARBA" id="ARBA00022499"/>
    </source>
</evidence>